<gene>
    <name evidence="2" type="primary">G4N1Y8</name>
</gene>
<feature type="compositionally biased region" description="Basic and acidic residues" evidence="1">
    <location>
        <begin position="449"/>
        <end position="459"/>
    </location>
</feature>
<dbReference type="GO" id="GO:0031176">
    <property type="term" value="F:endo-1,4-beta-xylanase activity"/>
    <property type="evidence" value="ECO:0007669"/>
    <property type="project" value="UniProtKB-EC"/>
</dbReference>
<feature type="region of interest" description="Disordered" evidence="1">
    <location>
        <begin position="411"/>
        <end position="517"/>
    </location>
</feature>
<keyword evidence="2" id="KW-0119">Carbohydrate metabolism</keyword>
<dbReference type="EC" id="3.2.1.8" evidence="2"/>
<feature type="compositionally biased region" description="Low complexity" evidence="1">
    <location>
        <begin position="285"/>
        <end position="297"/>
    </location>
</feature>
<keyword evidence="2" id="KW-0858">Xylan degradation</keyword>
<keyword evidence="2" id="KW-0378">Hydrolase</keyword>
<dbReference type="EMBL" id="LR727315">
    <property type="protein sequence ID" value="VWO98983.1"/>
    <property type="molecule type" value="Genomic_DNA"/>
</dbReference>
<accession>A0A5K1K0X1</accession>
<protein>
    <submittedName>
        <fullName evidence="2">Beta-xylanase (EC)</fullName>
        <ecNumber evidence="2">3.2.1.8</ecNumber>
    </submittedName>
</protein>
<dbReference type="AlphaFoldDB" id="A0A5K1K0X1"/>
<sequence>MAGALSRTRIPTTLFSARHESFVRGRPSPPQSTVVAAAPIRAYHKYPLPDLHEVCPGVLASGQLTDNHPLVNAYIEALGRIVPRHANKPTSSSASTPASAAASLPSPDSAAPPQHAPYRLTHWVAHHAGIAATLTVSNVISQQLQLFPSPAAHLYRSEVPKLTQAQKEAIFVLAALKVMNHPKHPAHFAFWAKNVLERTAQVVDSVLQLRPCPVLSSVGWMGIQENTWALEGLQSLYIPAQVVQQKKAGGMTLRKRKATANNANAQSPAADDEPEKPRKRVRTTRASQRAKAALSAAHAEDADAGEEQAPSSSLLFSSEASAAAAAGVVEALASPAAASALDGAVCVTRDVKQEFIATTPVLQAIGLMLELPKPAPPGPCSLVSTPLSAIDTPLPAADAVLPETPECAAQAIQKRNRSGSRGSSTAVSDAGYPSEEGTVVDAEMETEAEACRGKRKAVEVELADFVDEEREEERDSNPKSAKGKSASGSGSRKAPAAKKRRVSAAGGGGKRRASRKA</sequence>
<organism evidence="2">
    <name type="scientific">Ganoderma boninense</name>
    <dbReference type="NCBI Taxonomy" id="34458"/>
    <lineage>
        <taxon>Eukaryota</taxon>
        <taxon>Fungi</taxon>
        <taxon>Dikarya</taxon>
        <taxon>Basidiomycota</taxon>
        <taxon>Agaricomycotina</taxon>
        <taxon>Agaricomycetes</taxon>
        <taxon>Polyporales</taxon>
        <taxon>Polyporaceae</taxon>
        <taxon>Ganoderma</taxon>
    </lineage>
</organism>
<feature type="compositionally biased region" description="Low complexity" evidence="1">
    <location>
        <begin position="479"/>
        <end position="494"/>
    </location>
</feature>
<proteinExistence type="predicted"/>
<evidence type="ECO:0000256" key="1">
    <source>
        <dbReference type="SAM" id="MobiDB-lite"/>
    </source>
</evidence>
<feature type="compositionally biased region" description="Low complexity" evidence="1">
    <location>
        <begin position="89"/>
        <end position="112"/>
    </location>
</feature>
<dbReference type="GO" id="GO:0045493">
    <property type="term" value="P:xylan catabolic process"/>
    <property type="evidence" value="ECO:0007669"/>
    <property type="project" value="UniProtKB-KW"/>
</dbReference>
<name>A0A5K1K0X1_9APHY</name>
<feature type="region of interest" description="Disordered" evidence="1">
    <location>
        <begin position="252"/>
        <end position="311"/>
    </location>
</feature>
<evidence type="ECO:0000313" key="2">
    <source>
        <dbReference type="EMBL" id="VWO98983.1"/>
    </source>
</evidence>
<reference evidence="2" key="1">
    <citation type="submission" date="2019-10" db="EMBL/GenBank/DDBJ databases">
        <authorList>
            <person name="Nor Muhammad N."/>
        </authorList>
    </citation>
    <scope>NUCLEOTIDE SEQUENCE</scope>
</reference>
<feature type="compositionally biased region" description="Acidic residues" evidence="1">
    <location>
        <begin position="461"/>
        <end position="474"/>
    </location>
</feature>
<keyword evidence="2" id="KW-0326">Glycosidase</keyword>
<feature type="region of interest" description="Disordered" evidence="1">
    <location>
        <begin position="86"/>
        <end position="112"/>
    </location>
</feature>
<keyword evidence="2" id="KW-0624">Polysaccharide degradation</keyword>